<feature type="region of interest" description="Disordered" evidence="1">
    <location>
        <begin position="63"/>
        <end position="91"/>
    </location>
</feature>
<name>A0ABN2K9C6_9MICC</name>
<organism evidence="2 3">
    <name type="scientific">Kocuria aegyptia</name>
    <dbReference type="NCBI Taxonomy" id="330943"/>
    <lineage>
        <taxon>Bacteria</taxon>
        <taxon>Bacillati</taxon>
        <taxon>Actinomycetota</taxon>
        <taxon>Actinomycetes</taxon>
        <taxon>Micrococcales</taxon>
        <taxon>Micrococcaceae</taxon>
        <taxon>Kocuria</taxon>
    </lineage>
</organism>
<keyword evidence="3" id="KW-1185">Reference proteome</keyword>
<gene>
    <name evidence="2" type="ORF">GCM10009767_07600</name>
</gene>
<reference evidence="2 3" key="1">
    <citation type="journal article" date="2019" name="Int. J. Syst. Evol. Microbiol.">
        <title>The Global Catalogue of Microorganisms (GCM) 10K type strain sequencing project: providing services to taxonomists for standard genome sequencing and annotation.</title>
        <authorList>
            <consortium name="The Broad Institute Genomics Platform"/>
            <consortium name="The Broad Institute Genome Sequencing Center for Infectious Disease"/>
            <person name="Wu L."/>
            <person name="Ma J."/>
        </authorList>
    </citation>
    <scope>NUCLEOTIDE SEQUENCE [LARGE SCALE GENOMIC DNA]</scope>
    <source>
        <strain evidence="2 3">JCM 14735</strain>
    </source>
</reference>
<evidence type="ECO:0000313" key="3">
    <source>
        <dbReference type="Proteomes" id="UP001501204"/>
    </source>
</evidence>
<dbReference type="Proteomes" id="UP001501204">
    <property type="component" value="Unassembled WGS sequence"/>
</dbReference>
<sequence>MGNAVVVPQVRACTPSLPFRIDDASELLANPPRTCGQGQSHGPGGGIPHRRVDLCVRAVDTLPKEPGSVLGSGASLTGHRATADAAGPEEP</sequence>
<evidence type="ECO:0000313" key="2">
    <source>
        <dbReference type="EMBL" id="GAA1751050.1"/>
    </source>
</evidence>
<comment type="caution">
    <text evidence="2">The sequence shown here is derived from an EMBL/GenBank/DDBJ whole genome shotgun (WGS) entry which is preliminary data.</text>
</comment>
<accession>A0ABN2K9C6</accession>
<evidence type="ECO:0000256" key="1">
    <source>
        <dbReference type="SAM" id="MobiDB-lite"/>
    </source>
</evidence>
<proteinExistence type="predicted"/>
<dbReference type="EMBL" id="BAAAOA010000009">
    <property type="protein sequence ID" value="GAA1751050.1"/>
    <property type="molecule type" value="Genomic_DNA"/>
</dbReference>
<protein>
    <submittedName>
        <fullName evidence="2">Uncharacterized protein</fullName>
    </submittedName>
</protein>